<evidence type="ECO:0000259" key="3">
    <source>
        <dbReference type="Pfam" id="PF00291"/>
    </source>
</evidence>
<dbReference type="Pfam" id="PF00291">
    <property type="entry name" value="PALP"/>
    <property type="match status" value="1"/>
</dbReference>
<dbReference type="OrthoDB" id="4685698at2"/>
<organism evidence="4 5">
    <name type="scientific">Streptomyces zinciresistens K42</name>
    <dbReference type="NCBI Taxonomy" id="700597"/>
    <lineage>
        <taxon>Bacteria</taxon>
        <taxon>Bacillati</taxon>
        <taxon>Actinomycetota</taxon>
        <taxon>Actinomycetes</taxon>
        <taxon>Kitasatosporales</taxon>
        <taxon>Streptomycetaceae</taxon>
        <taxon>Streptomyces</taxon>
    </lineage>
</organism>
<dbReference type="Proteomes" id="UP000004217">
    <property type="component" value="Unassembled WGS sequence"/>
</dbReference>
<dbReference type="InterPro" id="IPR001926">
    <property type="entry name" value="TrpB-like_PALP"/>
</dbReference>
<evidence type="ECO:0000313" key="4">
    <source>
        <dbReference type="EMBL" id="EGX56816.1"/>
    </source>
</evidence>
<dbReference type="PATRIC" id="fig|700597.3.peg.5095"/>
<dbReference type="InterPro" id="IPR036052">
    <property type="entry name" value="TrpB-like_PALP_sf"/>
</dbReference>
<evidence type="ECO:0000256" key="1">
    <source>
        <dbReference type="ARBA" id="ARBA00001933"/>
    </source>
</evidence>
<protein>
    <submittedName>
        <fullName evidence="4">Cysteine synthase-like protein</fullName>
    </submittedName>
</protein>
<dbReference type="InterPro" id="IPR050214">
    <property type="entry name" value="Cys_Synth/Cystath_Beta-Synth"/>
</dbReference>
<dbReference type="CDD" id="cd01561">
    <property type="entry name" value="CBS_like"/>
    <property type="match status" value="1"/>
</dbReference>
<dbReference type="Gene3D" id="3.40.50.1100">
    <property type="match status" value="2"/>
</dbReference>
<dbReference type="PANTHER" id="PTHR10314">
    <property type="entry name" value="CYSTATHIONINE BETA-SYNTHASE"/>
    <property type="match status" value="1"/>
</dbReference>
<reference evidence="4 5" key="1">
    <citation type="submission" date="2011-08" db="EMBL/GenBank/DDBJ databases">
        <authorList>
            <person name="Lin Y."/>
            <person name="Hao X."/>
            <person name="Johnstone L."/>
            <person name="Miller S.J."/>
            <person name="Wei G."/>
            <person name="Rensing C."/>
        </authorList>
    </citation>
    <scope>NUCLEOTIDE SEQUENCE [LARGE SCALE GENOMIC DNA]</scope>
    <source>
        <strain evidence="4 5">K42</strain>
    </source>
</reference>
<dbReference type="RefSeq" id="WP_007500352.1">
    <property type="nucleotide sequence ID" value="NZ_AGBF01000121.1"/>
</dbReference>
<feature type="domain" description="Tryptophan synthase beta chain-like PALP" evidence="3">
    <location>
        <begin position="30"/>
        <end position="313"/>
    </location>
</feature>
<proteinExistence type="predicted"/>
<dbReference type="EMBL" id="AGBF01000121">
    <property type="protein sequence ID" value="EGX56816.1"/>
    <property type="molecule type" value="Genomic_DNA"/>
</dbReference>
<sequence length="381" mass="40736">MNLSTRTAAPACPAQLLADAKRPMHTPAGLVGDTPVLWIGEPFTAAGSGFWVKLEGHNPGGIKDRTALYMVRAARDRGRLLPGARIVESTSGTLGLGLALAGATYGHPVTVVTDPGMEPLMVGLLTAYGAEVDMVDTPHPTGGWQQARRRRVEELLSVHPDAWCPDQYNNPDNVAAYAPLAHELVAQLGRIDTLVVSVGTGGHSAGIASVLRGFFPRLRVVGVDTTGSTIFGQPAGPRLMRGLGSSIYPRNVAYDLFDEVHWVAAPESVWAARRLARNHYATGGWSVGAVALVARWLARTLPSEERIVAVFPDGPQRYVGTVFDDSYCRENGLLGHLPADDPDEIAHPGQRTVTRWTRCTDVRDPLSAAAVQEPVLTGAAR</sequence>
<dbReference type="GO" id="GO:1901605">
    <property type="term" value="P:alpha-amino acid metabolic process"/>
    <property type="evidence" value="ECO:0007669"/>
    <property type="project" value="UniProtKB-ARBA"/>
</dbReference>
<name>G2GI49_9ACTN</name>
<dbReference type="SUPFAM" id="SSF53686">
    <property type="entry name" value="Tryptophan synthase beta subunit-like PLP-dependent enzymes"/>
    <property type="match status" value="1"/>
</dbReference>
<evidence type="ECO:0000256" key="2">
    <source>
        <dbReference type="ARBA" id="ARBA00022898"/>
    </source>
</evidence>
<accession>G2GI49</accession>
<dbReference type="AlphaFoldDB" id="G2GI49"/>
<comment type="cofactor">
    <cofactor evidence="1">
        <name>pyridoxal 5'-phosphate</name>
        <dbReference type="ChEBI" id="CHEBI:597326"/>
    </cofactor>
</comment>
<gene>
    <name evidence="4" type="ORF">SZN_25944</name>
</gene>
<keyword evidence="5" id="KW-1185">Reference proteome</keyword>
<evidence type="ECO:0000313" key="5">
    <source>
        <dbReference type="Proteomes" id="UP000004217"/>
    </source>
</evidence>
<comment type="caution">
    <text evidence="4">The sequence shown here is derived from an EMBL/GenBank/DDBJ whole genome shotgun (WGS) entry which is preliminary data.</text>
</comment>
<keyword evidence="2" id="KW-0663">Pyridoxal phosphate</keyword>